<evidence type="ECO:0000256" key="4">
    <source>
        <dbReference type="ARBA" id="ARBA00025483"/>
    </source>
</evidence>
<keyword evidence="1" id="KW-0540">Nuclease</keyword>
<dbReference type="NCBIfam" id="TIGR00573">
    <property type="entry name" value="dnaq"/>
    <property type="match status" value="1"/>
</dbReference>
<dbReference type="AlphaFoldDB" id="A0A953JC60"/>
<reference evidence="8" key="1">
    <citation type="journal article" date="2021" name="bioRxiv">
        <title>Unraveling nitrogen, sulfur and carbon metabolic pathways and microbial community transcriptional responses to substrate deprivation and toxicity stresses in a bioreactor mimicking anoxic brackish coastal sediment conditions.</title>
        <authorList>
            <person name="Martins P.D."/>
            <person name="Echeveste M.J."/>
            <person name="Arshad A."/>
            <person name="Kurth J."/>
            <person name="Ouboter H."/>
            <person name="Jetten M.S.M."/>
            <person name="Welte C.U."/>
        </authorList>
    </citation>
    <scope>NUCLEOTIDE SEQUENCE</scope>
    <source>
        <strain evidence="8">MAG_39</strain>
    </source>
</reference>
<dbReference type="GO" id="GO:0008408">
    <property type="term" value="F:3'-5' exonuclease activity"/>
    <property type="evidence" value="ECO:0007669"/>
    <property type="project" value="TreeGrafter"/>
</dbReference>
<name>A0A953JC60_9BACT</name>
<evidence type="ECO:0000256" key="1">
    <source>
        <dbReference type="ARBA" id="ARBA00022722"/>
    </source>
</evidence>
<dbReference type="PANTHER" id="PTHR30231">
    <property type="entry name" value="DNA POLYMERASE III SUBUNIT EPSILON"/>
    <property type="match status" value="1"/>
</dbReference>
<dbReference type="EMBL" id="JAIOIV010000019">
    <property type="protein sequence ID" value="MBZ0155121.1"/>
    <property type="molecule type" value="Genomic_DNA"/>
</dbReference>
<comment type="function">
    <text evidence="4">DNA polymerase III is a complex, multichain enzyme responsible for most of the replicative synthesis in bacteria. The epsilon subunit contain the editing function and is a proofreading 3'-5' exonuclease.</text>
</comment>
<dbReference type="InterPro" id="IPR012337">
    <property type="entry name" value="RNaseH-like_sf"/>
</dbReference>
<gene>
    <name evidence="8" type="ORF">K8I29_02770</name>
</gene>
<dbReference type="InterPro" id="IPR006054">
    <property type="entry name" value="DnaQ"/>
</dbReference>
<sequence>MKGLLNRMRNRKGQKTPEPEDCGRSGFLDRILQKGNGPDRERPIAEAGFVVIDTELTGLNERKDAIVSIGALRMTGGRIELGSPFYELVNPGKELTAESIVIHGITPSEVMTKPDIDTVLSGFLQYCGSGILVGHCLSLDLGFINREMKRIKGSVLPNAALDTFVLYRWLRKRMPSHRLLVKPLRDCQLWGMARLFGVPVQDAHNALMDAFITAQLFQRFLPLALECGMRTAGDLLRAGDPSKGGDTYRAAGESSNF</sequence>
<evidence type="ECO:0000256" key="3">
    <source>
        <dbReference type="ARBA" id="ARBA00022839"/>
    </source>
</evidence>
<comment type="caution">
    <text evidence="8">The sequence shown here is derived from an EMBL/GenBank/DDBJ whole genome shotgun (WGS) entry which is preliminary data.</text>
</comment>
<dbReference type="InterPro" id="IPR036397">
    <property type="entry name" value="RNaseH_sf"/>
</dbReference>
<evidence type="ECO:0000256" key="2">
    <source>
        <dbReference type="ARBA" id="ARBA00022801"/>
    </source>
</evidence>
<dbReference type="Pfam" id="PF00929">
    <property type="entry name" value="RNase_T"/>
    <property type="match status" value="1"/>
</dbReference>
<organism evidence="8 9">
    <name type="scientific">Candidatus Nitrobium versatile</name>
    <dbReference type="NCBI Taxonomy" id="2884831"/>
    <lineage>
        <taxon>Bacteria</taxon>
        <taxon>Pseudomonadati</taxon>
        <taxon>Nitrospirota</taxon>
        <taxon>Nitrospiria</taxon>
        <taxon>Nitrospirales</taxon>
        <taxon>Nitrospiraceae</taxon>
        <taxon>Candidatus Nitrobium</taxon>
    </lineage>
</organism>
<accession>A0A953JC60</accession>
<dbReference type="GO" id="GO:0006260">
    <property type="term" value="P:DNA replication"/>
    <property type="evidence" value="ECO:0007669"/>
    <property type="project" value="InterPro"/>
</dbReference>
<dbReference type="CDD" id="cd06127">
    <property type="entry name" value="DEDDh"/>
    <property type="match status" value="1"/>
</dbReference>
<evidence type="ECO:0000256" key="5">
    <source>
        <dbReference type="ARBA" id="ARBA00026073"/>
    </source>
</evidence>
<proteinExistence type="predicted"/>
<dbReference type="PANTHER" id="PTHR30231:SF4">
    <property type="entry name" value="PROTEIN NEN2"/>
    <property type="match status" value="1"/>
</dbReference>
<feature type="domain" description="Exonuclease" evidence="7">
    <location>
        <begin position="48"/>
        <end position="226"/>
    </location>
</feature>
<dbReference type="GO" id="GO:0003677">
    <property type="term" value="F:DNA binding"/>
    <property type="evidence" value="ECO:0007669"/>
    <property type="project" value="InterPro"/>
</dbReference>
<keyword evidence="2" id="KW-0378">Hydrolase</keyword>
<reference evidence="8" key="2">
    <citation type="submission" date="2021-08" db="EMBL/GenBank/DDBJ databases">
        <authorList>
            <person name="Dalcin Martins P."/>
        </authorList>
    </citation>
    <scope>NUCLEOTIDE SEQUENCE</scope>
    <source>
        <strain evidence="8">MAG_39</strain>
    </source>
</reference>
<dbReference type="GO" id="GO:0005829">
    <property type="term" value="C:cytosol"/>
    <property type="evidence" value="ECO:0007669"/>
    <property type="project" value="TreeGrafter"/>
</dbReference>
<protein>
    <submittedName>
        <fullName evidence="8">3'-5' exonuclease</fullName>
    </submittedName>
</protein>
<dbReference type="GO" id="GO:0003887">
    <property type="term" value="F:DNA-directed DNA polymerase activity"/>
    <property type="evidence" value="ECO:0007669"/>
    <property type="project" value="InterPro"/>
</dbReference>
<keyword evidence="3 8" id="KW-0269">Exonuclease</keyword>
<dbReference type="InterPro" id="IPR013520">
    <property type="entry name" value="Ribonucl_H"/>
</dbReference>
<dbReference type="FunFam" id="3.30.420.10:FF:000045">
    <property type="entry name" value="3'-5' exonuclease DinG"/>
    <property type="match status" value="1"/>
</dbReference>
<dbReference type="SMART" id="SM00479">
    <property type="entry name" value="EXOIII"/>
    <property type="match status" value="1"/>
</dbReference>
<evidence type="ECO:0000259" key="7">
    <source>
        <dbReference type="SMART" id="SM00479"/>
    </source>
</evidence>
<dbReference type="SUPFAM" id="SSF53098">
    <property type="entry name" value="Ribonuclease H-like"/>
    <property type="match status" value="1"/>
</dbReference>
<evidence type="ECO:0000256" key="6">
    <source>
        <dbReference type="SAM" id="MobiDB-lite"/>
    </source>
</evidence>
<dbReference type="Proteomes" id="UP000705867">
    <property type="component" value="Unassembled WGS sequence"/>
</dbReference>
<comment type="subunit">
    <text evidence="5">DNA polymerase III contains a core (composed of alpha, epsilon and theta chains) that associates with a tau subunit. This core dimerizes to form the POLIII' complex. PolIII' associates with the gamma complex (composed of gamma, delta, delta', psi and chi chains) and with the beta chain to form the complete DNA polymerase III complex.</text>
</comment>
<dbReference type="Gene3D" id="3.30.420.10">
    <property type="entry name" value="Ribonuclease H-like superfamily/Ribonuclease H"/>
    <property type="match status" value="1"/>
</dbReference>
<evidence type="ECO:0000313" key="9">
    <source>
        <dbReference type="Proteomes" id="UP000705867"/>
    </source>
</evidence>
<feature type="region of interest" description="Disordered" evidence="6">
    <location>
        <begin position="1"/>
        <end position="26"/>
    </location>
</feature>
<evidence type="ECO:0000313" key="8">
    <source>
        <dbReference type="EMBL" id="MBZ0155121.1"/>
    </source>
</evidence>